<feature type="compositionally biased region" description="Acidic residues" evidence="1">
    <location>
        <begin position="69"/>
        <end position="80"/>
    </location>
</feature>
<keyword evidence="2" id="KW-1185">Reference proteome</keyword>
<dbReference type="Proteomes" id="UP000694920">
    <property type="component" value="Unplaced"/>
</dbReference>
<evidence type="ECO:0000313" key="2">
    <source>
        <dbReference type="Proteomes" id="UP000694920"/>
    </source>
</evidence>
<dbReference type="AlphaFoldDB" id="A0AAJ7W4A2"/>
<gene>
    <name evidence="3" type="primary">LOC112494809</name>
</gene>
<feature type="region of interest" description="Disordered" evidence="1">
    <location>
        <begin position="40"/>
        <end position="111"/>
    </location>
</feature>
<accession>A0AAJ7W4A2</accession>
<protein>
    <submittedName>
        <fullName evidence="3">Acidic leucine-rich nuclear phosphoprotein 32 family member E-like</fullName>
    </submittedName>
</protein>
<organism evidence="2 3">
    <name type="scientific">Cephus cinctus</name>
    <name type="common">Wheat stem sawfly</name>
    <dbReference type="NCBI Taxonomy" id="211228"/>
    <lineage>
        <taxon>Eukaryota</taxon>
        <taxon>Metazoa</taxon>
        <taxon>Ecdysozoa</taxon>
        <taxon>Arthropoda</taxon>
        <taxon>Hexapoda</taxon>
        <taxon>Insecta</taxon>
        <taxon>Pterygota</taxon>
        <taxon>Neoptera</taxon>
        <taxon>Endopterygota</taxon>
        <taxon>Hymenoptera</taxon>
        <taxon>Cephoidea</taxon>
        <taxon>Cephidae</taxon>
        <taxon>Cephus</taxon>
    </lineage>
</organism>
<name>A0AAJ7W4A2_CEPCN</name>
<dbReference type="GeneID" id="112494809"/>
<feature type="compositionally biased region" description="Acidic residues" evidence="1">
    <location>
        <begin position="93"/>
        <end position="111"/>
    </location>
</feature>
<dbReference type="RefSeq" id="XP_024943866.1">
    <property type="nucleotide sequence ID" value="XM_025088098.1"/>
</dbReference>
<evidence type="ECO:0000313" key="3">
    <source>
        <dbReference type="RefSeq" id="XP_024943866.1"/>
    </source>
</evidence>
<feature type="region of interest" description="Disordered" evidence="1">
    <location>
        <begin position="1"/>
        <end position="26"/>
    </location>
</feature>
<sequence length="111" mass="12141">MVDGNVPAPNNGPFRVPRSPVIPLSPHQEDIAEEEARIALLASDTDDTDGDTDSDDDAQSISETMEPVLSEEDAANDDEMYCQMGCGRIIQSNEDDNDHEDGEEEEENETS</sequence>
<feature type="compositionally biased region" description="Acidic residues" evidence="1">
    <location>
        <begin position="44"/>
        <end position="58"/>
    </location>
</feature>
<reference evidence="3" key="1">
    <citation type="submission" date="2025-08" db="UniProtKB">
        <authorList>
            <consortium name="RefSeq"/>
        </authorList>
    </citation>
    <scope>IDENTIFICATION</scope>
</reference>
<proteinExistence type="predicted"/>
<evidence type="ECO:0000256" key="1">
    <source>
        <dbReference type="SAM" id="MobiDB-lite"/>
    </source>
</evidence>
<dbReference type="KEGG" id="ccin:112494809"/>